<comment type="similarity">
    <text evidence="2">Belongs to the glycosyl hydrolase 3 family.</text>
</comment>
<keyword evidence="5" id="KW-0326">Glycosidase</keyword>
<keyword evidence="9" id="KW-1185">Reference proteome</keyword>
<feature type="region of interest" description="Disordered" evidence="6">
    <location>
        <begin position="1"/>
        <end position="53"/>
    </location>
</feature>
<dbReference type="Pfam" id="PF01915">
    <property type="entry name" value="Glyco_hydro_3_C"/>
    <property type="match status" value="1"/>
</dbReference>
<dbReference type="Pfam" id="PF14310">
    <property type="entry name" value="Fn3-like"/>
    <property type="match status" value="1"/>
</dbReference>
<evidence type="ECO:0000256" key="6">
    <source>
        <dbReference type="SAM" id="MobiDB-lite"/>
    </source>
</evidence>
<protein>
    <recommendedName>
        <fullName evidence="3">beta-glucosidase</fullName>
        <ecNumber evidence="3">3.2.1.21</ecNumber>
    </recommendedName>
</protein>
<evidence type="ECO:0000256" key="5">
    <source>
        <dbReference type="ARBA" id="ARBA00023295"/>
    </source>
</evidence>
<comment type="caution">
    <text evidence="8">The sequence shown here is derived from an EMBL/GenBank/DDBJ whole genome shotgun (WGS) entry which is preliminary data.</text>
</comment>
<dbReference type="InterPro" id="IPR036881">
    <property type="entry name" value="Glyco_hydro_3_C_sf"/>
</dbReference>
<accession>A0ABN9LAA2</accession>
<feature type="compositionally biased region" description="Low complexity" evidence="6">
    <location>
        <begin position="32"/>
        <end position="43"/>
    </location>
</feature>
<feature type="compositionally biased region" description="Basic and acidic residues" evidence="6">
    <location>
        <begin position="13"/>
        <end position="31"/>
    </location>
</feature>
<dbReference type="Proteomes" id="UP001176940">
    <property type="component" value="Unassembled WGS sequence"/>
</dbReference>
<evidence type="ECO:0000313" key="9">
    <source>
        <dbReference type="Proteomes" id="UP001176940"/>
    </source>
</evidence>
<evidence type="ECO:0000256" key="1">
    <source>
        <dbReference type="ARBA" id="ARBA00000448"/>
    </source>
</evidence>
<dbReference type="PANTHER" id="PTHR42715">
    <property type="entry name" value="BETA-GLUCOSIDASE"/>
    <property type="match status" value="1"/>
</dbReference>
<evidence type="ECO:0000256" key="3">
    <source>
        <dbReference type="ARBA" id="ARBA00012744"/>
    </source>
</evidence>
<organism evidence="8 9">
    <name type="scientific">Ranitomeya imitator</name>
    <name type="common">mimic poison frog</name>
    <dbReference type="NCBI Taxonomy" id="111125"/>
    <lineage>
        <taxon>Eukaryota</taxon>
        <taxon>Metazoa</taxon>
        <taxon>Chordata</taxon>
        <taxon>Craniata</taxon>
        <taxon>Vertebrata</taxon>
        <taxon>Euteleostomi</taxon>
        <taxon>Amphibia</taxon>
        <taxon>Batrachia</taxon>
        <taxon>Anura</taxon>
        <taxon>Neobatrachia</taxon>
        <taxon>Hyloidea</taxon>
        <taxon>Dendrobatidae</taxon>
        <taxon>Dendrobatinae</taxon>
        <taxon>Ranitomeya</taxon>
    </lineage>
</organism>
<dbReference type="EMBL" id="CAUEEQ010011792">
    <property type="protein sequence ID" value="CAJ0935829.1"/>
    <property type="molecule type" value="Genomic_DNA"/>
</dbReference>
<sequence>MADDGGQQPQLLDKVRQEAVGKEHIRSDQSSRKSSSRQGSRASTGKEPPRVPVPFSLAYTDAAVDTWDKAPKLDAAVAKASKKAALPFEDMGSLKDPLDRKADTFLKDNSGTGSQHRQLVLCERSRGTAHFSDEYVHIHHCNERYHVTAHTRQAAGAESRHRRSWVLLPPEPATEDGGRRELLRRNSTGVHAILECFFPAQAAGMAIAKVLTGAEGANPGGRLPATWPAGMDQVPAMENYTMNGRTYRYYGNQIPLYPFGYGLSYTTFQYSDLVVTPILKLCETLDLSVQVKNSGLRTGDEVIQVYMSWSNAAVPVPRWQLVGVQRVTIPQSGSVKFSLSVLPRQRAIWTNYWILEPGKFSLYVGGQQPFQVTKVPSNVLQASFTVQGEARPLNTC</sequence>
<evidence type="ECO:0000256" key="2">
    <source>
        <dbReference type="ARBA" id="ARBA00005336"/>
    </source>
</evidence>
<dbReference type="PANTHER" id="PTHR42715:SF10">
    <property type="entry name" value="BETA-GLUCOSIDASE"/>
    <property type="match status" value="1"/>
</dbReference>
<dbReference type="SMART" id="SM01217">
    <property type="entry name" value="Fn3_like"/>
    <property type="match status" value="1"/>
</dbReference>
<evidence type="ECO:0000313" key="8">
    <source>
        <dbReference type="EMBL" id="CAJ0935829.1"/>
    </source>
</evidence>
<dbReference type="EC" id="3.2.1.21" evidence="3"/>
<dbReference type="SUPFAM" id="SSF52279">
    <property type="entry name" value="Beta-D-glucan exohydrolase, C-terminal domain"/>
    <property type="match status" value="1"/>
</dbReference>
<keyword evidence="4" id="KW-0378">Hydrolase</keyword>
<dbReference type="InterPro" id="IPR026891">
    <property type="entry name" value="Fn3-like"/>
</dbReference>
<dbReference type="Gene3D" id="1.10.287.3160">
    <property type="match status" value="1"/>
</dbReference>
<dbReference type="Gene3D" id="2.60.40.10">
    <property type="entry name" value="Immunoglobulins"/>
    <property type="match status" value="1"/>
</dbReference>
<proteinExistence type="inferred from homology"/>
<comment type="catalytic activity">
    <reaction evidence="1">
        <text>Hydrolysis of terminal, non-reducing beta-D-glucosyl residues with release of beta-D-glucose.</text>
        <dbReference type="EC" id="3.2.1.21"/>
    </reaction>
</comment>
<dbReference type="InterPro" id="IPR013783">
    <property type="entry name" value="Ig-like_fold"/>
</dbReference>
<dbReference type="InterPro" id="IPR050288">
    <property type="entry name" value="Cellulose_deg_GH3"/>
</dbReference>
<evidence type="ECO:0000256" key="4">
    <source>
        <dbReference type="ARBA" id="ARBA00022801"/>
    </source>
</evidence>
<evidence type="ECO:0000259" key="7">
    <source>
        <dbReference type="SMART" id="SM01217"/>
    </source>
</evidence>
<reference evidence="8" key="1">
    <citation type="submission" date="2023-07" db="EMBL/GenBank/DDBJ databases">
        <authorList>
            <person name="Stuckert A."/>
        </authorList>
    </citation>
    <scope>NUCLEOTIDE SEQUENCE</scope>
</reference>
<name>A0ABN9LAA2_9NEOB</name>
<feature type="domain" description="Fibronectin type III-like" evidence="7">
    <location>
        <begin position="301"/>
        <end position="368"/>
    </location>
</feature>
<gene>
    <name evidence="8" type="ORF">RIMI_LOCUS6527030</name>
</gene>
<dbReference type="Gene3D" id="3.40.50.1700">
    <property type="entry name" value="Glycoside hydrolase family 3 C-terminal domain"/>
    <property type="match status" value="1"/>
</dbReference>
<dbReference type="InterPro" id="IPR002772">
    <property type="entry name" value="Glyco_hydro_3_C"/>
</dbReference>